<evidence type="ECO:0000313" key="1">
    <source>
        <dbReference type="EMBL" id="KAG7398521.1"/>
    </source>
</evidence>
<accession>A0A8T1WZ10</accession>
<organism evidence="1 2">
    <name type="scientific">Phytophthora boehmeriae</name>
    <dbReference type="NCBI Taxonomy" id="109152"/>
    <lineage>
        <taxon>Eukaryota</taxon>
        <taxon>Sar</taxon>
        <taxon>Stramenopiles</taxon>
        <taxon>Oomycota</taxon>
        <taxon>Peronosporomycetes</taxon>
        <taxon>Peronosporales</taxon>
        <taxon>Peronosporaceae</taxon>
        <taxon>Phytophthora</taxon>
    </lineage>
</organism>
<evidence type="ECO:0000313" key="2">
    <source>
        <dbReference type="Proteomes" id="UP000693981"/>
    </source>
</evidence>
<dbReference type="EMBL" id="JAGDFL010000079">
    <property type="protein sequence ID" value="KAG7398521.1"/>
    <property type="molecule type" value="Genomic_DNA"/>
</dbReference>
<dbReference type="OrthoDB" id="26525at2759"/>
<proteinExistence type="predicted"/>
<comment type="caution">
    <text evidence="1">The sequence shown here is derived from an EMBL/GenBank/DDBJ whole genome shotgun (WGS) entry which is preliminary data.</text>
</comment>
<sequence>MQLVADSEEHTPAPEHVVHYQEIVPRMARRMQELVNLDILAEKSSLLHGMDVWDFSTTGLPHEDIVRQASFDSFVRFDQSQLGVIPISDFREALKQLAELHNFPVGTLSEMKQLTVLADPNGSGRVNYAYFQHLMYPLMRFLLQERELITARDEARTQGG</sequence>
<dbReference type="AlphaFoldDB" id="A0A8T1WZ10"/>
<reference evidence="1" key="1">
    <citation type="submission" date="2021-02" db="EMBL/GenBank/DDBJ databases">
        <authorList>
            <person name="Palmer J.M."/>
        </authorList>
    </citation>
    <scope>NUCLEOTIDE SEQUENCE</scope>
    <source>
        <strain evidence="1">SCRP23</strain>
    </source>
</reference>
<name>A0A8T1WZ10_9STRA</name>
<keyword evidence="2" id="KW-1185">Reference proteome</keyword>
<protein>
    <submittedName>
        <fullName evidence="1">Uncharacterized protein</fullName>
    </submittedName>
</protein>
<gene>
    <name evidence="1" type="ORF">PHYBOEH_010978</name>
</gene>
<dbReference type="Proteomes" id="UP000693981">
    <property type="component" value="Unassembled WGS sequence"/>
</dbReference>